<dbReference type="InterPro" id="IPR005259">
    <property type="entry name" value="PriA"/>
</dbReference>
<keyword evidence="7 12" id="KW-0862">Zinc</keyword>
<proteinExistence type="inferred from homology"/>
<dbReference type="GO" id="GO:0006310">
    <property type="term" value="P:DNA recombination"/>
    <property type="evidence" value="ECO:0007669"/>
    <property type="project" value="InterPro"/>
</dbReference>
<feature type="binding site" evidence="12">
    <location>
        <position position="468"/>
    </location>
    <ligand>
        <name>Zn(2+)</name>
        <dbReference type="ChEBI" id="CHEBI:29105"/>
        <label>2</label>
    </ligand>
</feature>
<keyword evidence="9 12" id="KW-0238">DNA-binding</keyword>
<comment type="cofactor">
    <cofactor evidence="12">
        <name>Zn(2+)</name>
        <dbReference type="ChEBI" id="CHEBI:29105"/>
    </cofactor>
    <text evidence="12">Binds 2 zinc ions per subunit.</text>
</comment>
<dbReference type="FunFam" id="3.40.1440.60:FF:000001">
    <property type="entry name" value="Primosomal protein N"/>
    <property type="match status" value="1"/>
</dbReference>
<dbReference type="EC" id="5.6.2.4" evidence="12"/>
<comment type="catalytic activity">
    <reaction evidence="12">
        <text>Couples ATP hydrolysis with the unwinding of duplex DNA by translocating in the 3'-5' direction.</text>
        <dbReference type="EC" id="5.6.2.4"/>
    </reaction>
</comment>
<dbReference type="AlphaFoldDB" id="A0A1I0H6N5"/>
<reference evidence="15 16" key="1">
    <citation type="submission" date="2016-10" db="EMBL/GenBank/DDBJ databases">
        <authorList>
            <person name="de Groot N.N."/>
        </authorList>
    </citation>
    <scope>NUCLEOTIDE SEQUENCE [LARGE SCALE GENOMIC DNA]</scope>
    <source>
        <strain evidence="15 16">DSM 19706</strain>
    </source>
</reference>
<feature type="binding site" evidence="12">
    <location>
        <position position="481"/>
    </location>
    <ligand>
        <name>Zn(2+)</name>
        <dbReference type="ChEBI" id="CHEBI:29105"/>
        <label>1</label>
    </ligand>
</feature>
<evidence type="ECO:0000256" key="5">
    <source>
        <dbReference type="ARBA" id="ARBA00022801"/>
    </source>
</evidence>
<evidence type="ECO:0000256" key="7">
    <source>
        <dbReference type="ARBA" id="ARBA00022833"/>
    </source>
</evidence>
<keyword evidence="1 12" id="KW-0639">Primosome</keyword>
<dbReference type="CDD" id="cd18804">
    <property type="entry name" value="SF2_C_priA"/>
    <property type="match status" value="1"/>
</dbReference>
<dbReference type="OrthoDB" id="9759544at2"/>
<dbReference type="PANTHER" id="PTHR30580">
    <property type="entry name" value="PRIMOSOMAL PROTEIN N"/>
    <property type="match status" value="1"/>
</dbReference>
<gene>
    <name evidence="12" type="primary">priA</name>
    <name evidence="15" type="ORF">SAMN05660429_02709</name>
</gene>
<keyword evidence="2 12" id="KW-0235">DNA replication</keyword>
<feature type="domain" description="Helicase C-terminal" evidence="14">
    <location>
        <begin position="476"/>
        <end position="633"/>
    </location>
</feature>
<protein>
    <recommendedName>
        <fullName evidence="12">Replication restart protein PriA</fullName>
    </recommendedName>
    <alternativeName>
        <fullName evidence="12">ATP-dependent DNA helicase PriA</fullName>
        <ecNumber evidence="12">5.6.2.4</ecNumber>
    </alternativeName>
    <alternativeName>
        <fullName evidence="12">DNA 3'-5' helicase PriA</fullName>
    </alternativeName>
</protein>
<comment type="catalytic activity">
    <reaction evidence="11 12">
        <text>ATP + H2O = ADP + phosphate + H(+)</text>
        <dbReference type="Rhea" id="RHEA:13065"/>
        <dbReference type="ChEBI" id="CHEBI:15377"/>
        <dbReference type="ChEBI" id="CHEBI:15378"/>
        <dbReference type="ChEBI" id="CHEBI:30616"/>
        <dbReference type="ChEBI" id="CHEBI:43474"/>
        <dbReference type="ChEBI" id="CHEBI:456216"/>
        <dbReference type="EC" id="5.6.2.4"/>
    </reaction>
</comment>
<dbReference type="InterPro" id="IPR041222">
    <property type="entry name" value="PriA_3primeBD"/>
</dbReference>
<dbReference type="HAMAP" id="MF_00983">
    <property type="entry name" value="PriA"/>
    <property type="match status" value="1"/>
</dbReference>
<evidence type="ECO:0000256" key="2">
    <source>
        <dbReference type="ARBA" id="ARBA00022705"/>
    </source>
</evidence>
<dbReference type="NCBIfam" id="NF004065">
    <property type="entry name" value="PRK05580.1-1"/>
    <property type="match status" value="1"/>
</dbReference>
<comment type="function">
    <text evidence="12">Initiates the restart of stalled replication forks, which reloads the replicative helicase on sites other than the origin of replication. Recognizes and binds to abandoned replication forks and remodels them to uncover a helicase loading site. Promotes assembly of the primosome at these replication forks.</text>
</comment>
<comment type="subunit">
    <text evidence="12">Component of the replication restart primosome.</text>
</comment>
<dbReference type="CDD" id="cd17929">
    <property type="entry name" value="DEXHc_priA"/>
    <property type="match status" value="1"/>
</dbReference>
<dbReference type="Pfam" id="PF00270">
    <property type="entry name" value="DEAD"/>
    <property type="match status" value="1"/>
</dbReference>
<dbReference type="GO" id="GO:0006270">
    <property type="term" value="P:DNA replication initiation"/>
    <property type="evidence" value="ECO:0007669"/>
    <property type="project" value="TreeGrafter"/>
</dbReference>
<feature type="binding site" evidence="12">
    <location>
        <position position="484"/>
    </location>
    <ligand>
        <name>Zn(2+)</name>
        <dbReference type="ChEBI" id="CHEBI:29105"/>
        <label>1</label>
    </ligand>
</feature>
<dbReference type="SUPFAM" id="SSF52540">
    <property type="entry name" value="P-loop containing nucleoside triphosphate hydrolases"/>
    <property type="match status" value="2"/>
</dbReference>
<feature type="binding site" evidence="12">
    <location>
        <position position="444"/>
    </location>
    <ligand>
        <name>Zn(2+)</name>
        <dbReference type="ChEBI" id="CHEBI:29105"/>
        <label>1</label>
    </ligand>
</feature>
<dbReference type="Gene3D" id="3.40.50.300">
    <property type="entry name" value="P-loop containing nucleotide triphosphate hydrolases"/>
    <property type="match status" value="2"/>
</dbReference>
<evidence type="ECO:0000313" key="16">
    <source>
        <dbReference type="Proteomes" id="UP000199308"/>
    </source>
</evidence>
<evidence type="ECO:0000256" key="10">
    <source>
        <dbReference type="ARBA" id="ARBA00023235"/>
    </source>
</evidence>
<dbReference type="InterPro" id="IPR014001">
    <property type="entry name" value="Helicase_ATP-bd"/>
</dbReference>
<keyword evidence="5 12" id="KW-0378">Hydrolase</keyword>
<keyword evidence="8 12" id="KW-0067">ATP-binding</keyword>
<evidence type="ECO:0000256" key="11">
    <source>
        <dbReference type="ARBA" id="ARBA00048988"/>
    </source>
</evidence>
<dbReference type="GO" id="GO:1990077">
    <property type="term" value="C:primosome complex"/>
    <property type="evidence" value="ECO:0007669"/>
    <property type="project" value="UniProtKB-UniRule"/>
</dbReference>
<dbReference type="STRING" id="349064.SAMN05660429_02709"/>
<feature type="binding site" evidence="12">
    <location>
        <position position="471"/>
    </location>
    <ligand>
        <name>Zn(2+)</name>
        <dbReference type="ChEBI" id="CHEBI:29105"/>
        <label>2</label>
    </ligand>
</feature>
<evidence type="ECO:0000256" key="8">
    <source>
        <dbReference type="ARBA" id="ARBA00022840"/>
    </source>
</evidence>
<evidence type="ECO:0000256" key="1">
    <source>
        <dbReference type="ARBA" id="ARBA00022515"/>
    </source>
</evidence>
<dbReference type="GO" id="GO:0016887">
    <property type="term" value="F:ATP hydrolysis activity"/>
    <property type="evidence" value="ECO:0007669"/>
    <property type="project" value="RHEA"/>
</dbReference>
<name>A0A1I0H6N5_THASX</name>
<dbReference type="Pfam" id="PF18319">
    <property type="entry name" value="Zn_ribbon_PriA"/>
    <property type="match status" value="1"/>
</dbReference>
<dbReference type="GO" id="GO:0006302">
    <property type="term" value="P:double-strand break repair"/>
    <property type="evidence" value="ECO:0007669"/>
    <property type="project" value="InterPro"/>
</dbReference>
<sequence>MTDLFLEVALPVPMRQSYTYKLSVASLKDAPDIGARVLVQFTSRQLIGFVLSVAESCAYDAEKVKPVISVLSAEATFSPQHMAFLAQAANYYHHPIGEVLNIALPAVLRQIDKPKPEPVMVWHCQDVNPDVVETALKSAKKQKALFQAIAQKPGLTWAELRTLGYTKAQLNGLEEKQLILSKAQQISPFHWQQNCINEEAKHQLNTEQALAVSAINHAADSFQSFLLEGITGSGKTEVYLQAIEETLKRNQQVLVLVPEIGLTPQTLSRFEQRFNVPIAIHHSGLNDKERYEAWQMAKTGHAALLIGTRSALFSSFKSLGLIIVDEEHDNSFKQQDTFRYQARDLAVLRARGLNIPIVLGSATPALESIANAQLGKFTHLTLTKRAGNASVAKIDIIDASTHRLEQGLSKPVLDAIAATLNKQEQVMVFLNRRGYAPAINCQECFWLADCKRCNKPYTLHQHPARLICHHCGSQKRVPVQCPECGSTHIHPLGQGTEQLEELLNQKFEQASIVRIDRDSTRKKGSMQTLFNDIHQGKHHILVGTQMLAKGHHFANVTLVVVLDIDGALFSYDFRAGEHMAQLVTQVSGRAGRASKPGHVLIQSQYPQHPLLQDLVLNGYGHFARQALTDRKLAGLPPASFQALFRAEANNDTLPKQFLTALADTPIASCQVAGPMPAPAEKKAGKYRFHLLIQAKQRNTLHRALSSLLQVAQQHSLTSRVRWTLDVDPIDLTW</sequence>
<feature type="binding site" evidence="12">
    <location>
        <position position="441"/>
    </location>
    <ligand>
        <name>Zn(2+)</name>
        <dbReference type="ChEBI" id="CHEBI:29105"/>
        <label>1</label>
    </ligand>
</feature>
<dbReference type="InterPro" id="IPR027417">
    <property type="entry name" value="P-loop_NTPase"/>
</dbReference>
<dbReference type="Pfam" id="PF17764">
    <property type="entry name" value="PriA_3primeBD"/>
    <property type="match status" value="1"/>
</dbReference>
<evidence type="ECO:0000256" key="12">
    <source>
        <dbReference type="HAMAP-Rule" id="MF_00983"/>
    </source>
</evidence>
<evidence type="ECO:0000256" key="9">
    <source>
        <dbReference type="ARBA" id="ARBA00023125"/>
    </source>
</evidence>
<dbReference type="EMBL" id="FOHK01000014">
    <property type="protein sequence ID" value="SET79289.1"/>
    <property type="molecule type" value="Genomic_DNA"/>
</dbReference>
<keyword evidence="16" id="KW-1185">Reference proteome</keyword>
<dbReference type="GO" id="GO:0005524">
    <property type="term" value="F:ATP binding"/>
    <property type="evidence" value="ECO:0007669"/>
    <property type="project" value="UniProtKB-UniRule"/>
</dbReference>
<feature type="binding site" evidence="12">
    <location>
        <position position="450"/>
    </location>
    <ligand>
        <name>Zn(2+)</name>
        <dbReference type="ChEBI" id="CHEBI:29105"/>
        <label>2</label>
    </ligand>
</feature>
<evidence type="ECO:0000256" key="4">
    <source>
        <dbReference type="ARBA" id="ARBA00022741"/>
    </source>
</evidence>
<organism evidence="15 16">
    <name type="scientific">Thalassotalea agarivorans</name>
    <name type="common">Thalassomonas agarivorans</name>
    <dbReference type="NCBI Taxonomy" id="349064"/>
    <lineage>
        <taxon>Bacteria</taxon>
        <taxon>Pseudomonadati</taxon>
        <taxon>Pseudomonadota</taxon>
        <taxon>Gammaproteobacteria</taxon>
        <taxon>Alteromonadales</taxon>
        <taxon>Colwelliaceae</taxon>
        <taxon>Thalassotalea</taxon>
    </lineage>
</organism>
<dbReference type="SMART" id="SM00487">
    <property type="entry name" value="DEXDc"/>
    <property type="match status" value="1"/>
</dbReference>
<dbReference type="PROSITE" id="PS51194">
    <property type="entry name" value="HELICASE_CTER"/>
    <property type="match status" value="1"/>
</dbReference>
<dbReference type="NCBIfam" id="NF004067">
    <property type="entry name" value="PRK05580.1-4"/>
    <property type="match status" value="1"/>
</dbReference>
<dbReference type="Gene3D" id="3.40.1440.60">
    <property type="entry name" value="PriA, 3(prime) DNA-binding domain"/>
    <property type="match status" value="1"/>
</dbReference>
<evidence type="ECO:0000313" key="15">
    <source>
        <dbReference type="EMBL" id="SET79289.1"/>
    </source>
</evidence>
<accession>A0A1I0H6N5</accession>
<feature type="domain" description="Helicase ATP-binding" evidence="13">
    <location>
        <begin position="216"/>
        <end position="382"/>
    </location>
</feature>
<dbReference type="SMART" id="SM00490">
    <property type="entry name" value="HELICc"/>
    <property type="match status" value="1"/>
</dbReference>
<dbReference type="InterPro" id="IPR042115">
    <property type="entry name" value="PriA_3primeBD_sf"/>
</dbReference>
<dbReference type="PANTHER" id="PTHR30580:SF0">
    <property type="entry name" value="PRIMOSOMAL PROTEIN N"/>
    <property type="match status" value="1"/>
</dbReference>
<dbReference type="InterPro" id="IPR011545">
    <property type="entry name" value="DEAD/DEAH_box_helicase_dom"/>
</dbReference>
<evidence type="ECO:0000259" key="13">
    <source>
        <dbReference type="PROSITE" id="PS51192"/>
    </source>
</evidence>
<keyword evidence="4 12" id="KW-0547">Nucleotide-binding</keyword>
<dbReference type="InterPro" id="IPR001650">
    <property type="entry name" value="Helicase_C-like"/>
</dbReference>
<dbReference type="PROSITE" id="PS51192">
    <property type="entry name" value="HELICASE_ATP_BIND_1"/>
    <property type="match status" value="1"/>
</dbReference>
<evidence type="ECO:0000256" key="3">
    <source>
        <dbReference type="ARBA" id="ARBA00022723"/>
    </source>
</evidence>
<keyword evidence="6 12" id="KW-0347">Helicase</keyword>
<dbReference type="NCBIfam" id="TIGR00595">
    <property type="entry name" value="priA"/>
    <property type="match status" value="1"/>
</dbReference>
<dbReference type="Proteomes" id="UP000199308">
    <property type="component" value="Unassembled WGS sequence"/>
</dbReference>
<dbReference type="Pfam" id="PF00271">
    <property type="entry name" value="Helicase_C"/>
    <property type="match status" value="1"/>
</dbReference>
<dbReference type="FunFam" id="3.40.50.300:FF:000489">
    <property type="entry name" value="Primosome assembly protein PriA"/>
    <property type="match status" value="1"/>
</dbReference>
<comment type="similarity">
    <text evidence="12">Belongs to the helicase family. PriA subfamily.</text>
</comment>
<keyword evidence="10 12" id="KW-0413">Isomerase</keyword>
<keyword evidence="3 12" id="KW-0479">Metal-binding</keyword>
<evidence type="ECO:0000259" key="14">
    <source>
        <dbReference type="PROSITE" id="PS51194"/>
    </source>
</evidence>
<dbReference type="InterPro" id="IPR041236">
    <property type="entry name" value="PriA_C"/>
</dbReference>
<dbReference type="GO" id="GO:0043138">
    <property type="term" value="F:3'-5' DNA helicase activity"/>
    <property type="evidence" value="ECO:0007669"/>
    <property type="project" value="UniProtKB-EC"/>
</dbReference>
<dbReference type="GO" id="GO:0003677">
    <property type="term" value="F:DNA binding"/>
    <property type="evidence" value="ECO:0007669"/>
    <property type="project" value="UniProtKB-UniRule"/>
</dbReference>
<dbReference type="InterPro" id="IPR040498">
    <property type="entry name" value="PriA_CRR"/>
</dbReference>
<dbReference type="RefSeq" id="WP_093331575.1">
    <property type="nucleotide sequence ID" value="NZ_AP027363.1"/>
</dbReference>
<feature type="binding site" evidence="12">
    <location>
        <position position="453"/>
    </location>
    <ligand>
        <name>Zn(2+)</name>
        <dbReference type="ChEBI" id="CHEBI:29105"/>
        <label>2</label>
    </ligand>
</feature>
<dbReference type="GO" id="GO:0008270">
    <property type="term" value="F:zinc ion binding"/>
    <property type="evidence" value="ECO:0007669"/>
    <property type="project" value="UniProtKB-UniRule"/>
</dbReference>
<dbReference type="GO" id="GO:0006269">
    <property type="term" value="P:DNA replication, synthesis of primer"/>
    <property type="evidence" value="ECO:0007669"/>
    <property type="project" value="UniProtKB-KW"/>
</dbReference>
<dbReference type="Pfam" id="PF18074">
    <property type="entry name" value="PriA_C"/>
    <property type="match status" value="1"/>
</dbReference>
<evidence type="ECO:0000256" key="6">
    <source>
        <dbReference type="ARBA" id="ARBA00022806"/>
    </source>
</evidence>